<accession>A0ABY9D6D6</accession>
<feature type="signal peptide" evidence="2">
    <location>
        <begin position="1"/>
        <end position="19"/>
    </location>
</feature>
<organism evidence="4 5">
    <name type="scientific">Vitis vinifera</name>
    <name type="common">Grape</name>
    <dbReference type="NCBI Taxonomy" id="29760"/>
    <lineage>
        <taxon>Eukaryota</taxon>
        <taxon>Viridiplantae</taxon>
        <taxon>Streptophyta</taxon>
        <taxon>Embryophyta</taxon>
        <taxon>Tracheophyta</taxon>
        <taxon>Spermatophyta</taxon>
        <taxon>Magnoliopsida</taxon>
        <taxon>eudicotyledons</taxon>
        <taxon>Gunneridae</taxon>
        <taxon>Pentapetalae</taxon>
        <taxon>rosids</taxon>
        <taxon>Vitales</taxon>
        <taxon>Vitaceae</taxon>
        <taxon>Viteae</taxon>
        <taxon>Vitis</taxon>
    </lineage>
</organism>
<reference evidence="4 5" key="1">
    <citation type="journal article" date="2023" name="Hortic Res">
        <title>The complete reference genome for grapevine (Vitis vinifera L.) genetics and breeding.</title>
        <authorList>
            <person name="Shi X."/>
            <person name="Cao S."/>
            <person name="Wang X."/>
            <person name="Huang S."/>
            <person name="Wang Y."/>
            <person name="Liu Z."/>
            <person name="Liu W."/>
            <person name="Leng X."/>
            <person name="Peng Y."/>
            <person name="Wang N."/>
            <person name="Wang Y."/>
            <person name="Ma Z."/>
            <person name="Xu X."/>
            <person name="Zhang F."/>
            <person name="Xue H."/>
            <person name="Zhong H."/>
            <person name="Wang Y."/>
            <person name="Zhang K."/>
            <person name="Velt A."/>
            <person name="Avia K."/>
            <person name="Holtgrawe D."/>
            <person name="Grimplet J."/>
            <person name="Matus J.T."/>
            <person name="Ware D."/>
            <person name="Wu X."/>
            <person name="Wang H."/>
            <person name="Liu C."/>
            <person name="Fang Y."/>
            <person name="Rustenholz C."/>
            <person name="Cheng Z."/>
            <person name="Xiao H."/>
            <person name="Zhou Y."/>
        </authorList>
    </citation>
    <scope>NUCLEOTIDE SEQUENCE [LARGE SCALE GENOMIC DNA]</scope>
    <source>
        <strain evidence="5">cv. Pinot noir / PN40024</strain>
        <tissue evidence="4">Leaf</tissue>
    </source>
</reference>
<sequence>MRSFLKSCMLWHYCTGAMTIPVKGASEEDAVFLSCMIEWDSHNHMILTWIRNTSIPSISNLLGSFDDAKFAWDMLTKSPAPSLDTAVNELVREEARLATLQAQNKLNVLAITPSTSLIEQPQQSGDFSGSSNRRKQTKKKFCNYCKSPGHTIETCYCHNKSTADVANTEPTPPTASTSAESQSSGSPINLSSTELQEIIAQAVRMAGNASLSTALSVLPGKSQTWLFDSAYCNHMTPHSSLFSNLDPAPHPLNIHIADGSTMHGNSLGFVSTSNLSIPGVFHVPALSYNLCSVGQLAELGYRLIFYYFGCIVQDPRMGQELGTGPRVGRMFPMNNLHLPPVAPISVAATTAAVSSLPSLALWHSRLGHAPSSRVQ</sequence>
<evidence type="ECO:0000313" key="5">
    <source>
        <dbReference type="Proteomes" id="UP001227230"/>
    </source>
</evidence>
<feature type="domain" description="Retrovirus-related Pol polyprotein from transposon TNT 1-94-like beta-barrel" evidence="3">
    <location>
        <begin position="225"/>
        <end position="301"/>
    </location>
</feature>
<protein>
    <recommendedName>
        <fullName evidence="3">Retrovirus-related Pol polyprotein from transposon TNT 1-94-like beta-barrel domain-containing protein</fullName>
    </recommendedName>
</protein>
<evidence type="ECO:0000256" key="2">
    <source>
        <dbReference type="SAM" id="SignalP"/>
    </source>
</evidence>
<evidence type="ECO:0000259" key="3">
    <source>
        <dbReference type="Pfam" id="PF22936"/>
    </source>
</evidence>
<proteinExistence type="predicted"/>
<dbReference type="Pfam" id="PF22936">
    <property type="entry name" value="Pol_BBD"/>
    <property type="match status" value="1"/>
</dbReference>
<keyword evidence="2" id="KW-0732">Signal</keyword>
<dbReference type="EMBL" id="CP126660">
    <property type="protein sequence ID" value="WKA02116.1"/>
    <property type="molecule type" value="Genomic_DNA"/>
</dbReference>
<dbReference type="Proteomes" id="UP001227230">
    <property type="component" value="Chromosome 13"/>
</dbReference>
<dbReference type="InterPro" id="IPR054722">
    <property type="entry name" value="PolX-like_BBD"/>
</dbReference>
<feature type="region of interest" description="Disordered" evidence="1">
    <location>
        <begin position="165"/>
        <end position="189"/>
    </location>
</feature>
<evidence type="ECO:0000313" key="4">
    <source>
        <dbReference type="EMBL" id="WKA02116.1"/>
    </source>
</evidence>
<name>A0ABY9D6D6_VITVI</name>
<feature type="compositionally biased region" description="Low complexity" evidence="1">
    <location>
        <begin position="174"/>
        <end position="187"/>
    </location>
</feature>
<gene>
    <name evidence="4" type="ORF">VitviT2T_020339</name>
</gene>
<keyword evidence="5" id="KW-1185">Reference proteome</keyword>
<feature type="chain" id="PRO_5046959609" description="Retrovirus-related Pol polyprotein from transposon TNT 1-94-like beta-barrel domain-containing protein" evidence="2">
    <location>
        <begin position="20"/>
        <end position="375"/>
    </location>
</feature>
<evidence type="ECO:0000256" key="1">
    <source>
        <dbReference type="SAM" id="MobiDB-lite"/>
    </source>
</evidence>